<protein>
    <submittedName>
        <fullName evidence="4">J domain-containing protein</fullName>
    </submittedName>
</protein>
<dbReference type="PROSITE" id="PS00636">
    <property type="entry name" value="DNAJ_1"/>
    <property type="match status" value="1"/>
</dbReference>
<dbReference type="SMART" id="SM00271">
    <property type="entry name" value="DnaJ"/>
    <property type="match status" value="1"/>
</dbReference>
<feature type="domain" description="J" evidence="3">
    <location>
        <begin position="8"/>
        <end position="73"/>
    </location>
</feature>
<dbReference type="AlphaFoldDB" id="A0A5D9BZT0"/>
<dbReference type="Proteomes" id="UP000322077">
    <property type="component" value="Unassembled WGS sequence"/>
</dbReference>
<dbReference type="CDD" id="cd06257">
    <property type="entry name" value="DnaJ"/>
    <property type="match status" value="1"/>
</dbReference>
<keyword evidence="5" id="KW-1185">Reference proteome</keyword>
<evidence type="ECO:0000313" key="4">
    <source>
        <dbReference type="EMBL" id="TZG25118.1"/>
    </source>
</evidence>
<dbReference type="PANTHER" id="PTHR43096">
    <property type="entry name" value="DNAJ HOMOLOG 1, MITOCHONDRIAL-RELATED"/>
    <property type="match status" value="1"/>
</dbReference>
<accession>A0A5D9BZT0</accession>
<dbReference type="Gene3D" id="2.60.260.20">
    <property type="entry name" value="Urease metallochaperone UreE, N-terminal domain"/>
    <property type="match status" value="2"/>
</dbReference>
<evidence type="ECO:0000256" key="1">
    <source>
        <dbReference type="ARBA" id="ARBA00023186"/>
    </source>
</evidence>
<feature type="compositionally biased region" description="Gly residues" evidence="2">
    <location>
        <begin position="128"/>
        <end position="151"/>
    </location>
</feature>
<organism evidence="4 5">
    <name type="scientific">Sphingomonas montanisoli</name>
    <dbReference type="NCBI Taxonomy" id="2606412"/>
    <lineage>
        <taxon>Bacteria</taxon>
        <taxon>Pseudomonadati</taxon>
        <taxon>Pseudomonadota</taxon>
        <taxon>Alphaproteobacteria</taxon>
        <taxon>Sphingomonadales</taxon>
        <taxon>Sphingomonadaceae</taxon>
        <taxon>Sphingomonas</taxon>
    </lineage>
</organism>
<dbReference type="GO" id="GO:0051082">
    <property type="term" value="F:unfolded protein binding"/>
    <property type="evidence" value="ECO:0007669"/>
    <property type="project" value="InterPro"/>
</dbReference>
<evidence type="ECO:0000313" key="5">
    <source>
        <dbReference type="Proteomes" id="UP000322077"/>
    </source>
</evidence>
<proteinExistence type="predicted"/>
<dbReference type="InterPro" id="IPR018253">
    <property type="entry name" value="DnaJ_domain_CS"/>
</dbReference>
<name>A0A5D9BZT0_9SPHN</name>
<dbReference type="InterPro" id="IPR008971">
    <property type="entry name" value="HSP40/DnaJ_pept-bd"/>
</dbReference>
<dbReference type="PROSITE" id="PS50076">
    <property type="entry name" value="DNAJ_2"/>
    <property type="match status" value="1"/>
</dbReference>
<dbReference type="InterPro" id="IPR001623">
    <property type="entry name" value="DnaJ_domain"/>
</dbReference>
<feature type="compositionally biased region" description="Gly residues" evidence="2">
    <location>
        <begin position="84"/>
        <end position="106"/>
    </location>
</feature>
<dbReference type="SUPFAM" id="SSF46565">
    <property type="entry name" value="Chaperone J-domain"/>
    <property type="match status" value="1"/>
</dbReference>
<dbReference type="InterPro" id="IPR002939">
    <property type="entry name" value="DnaJ_C"/>
</dbReference>
<dbReference type="GO" id="GO:0005737">
    <property type="term" value="C:cytoplasm"/>
    <property type="evidence" value="ECO:0007669"/>
    <property type="project" value="TreeGrafter"/>
</dbReference>
<evidence type="ECO:0000259" key="3">
    <source>
        <dbReference type="PROSITE" id="PS50076"/>
    </source>
</evidence>
<dbReference type="Pfam" id="PF00226">
    <property type="entry name" value="DnaJ"/>
    <property type="match status" value="1"/>
</dbReference>
<sequence>MTTDTMADLYSKLGIKRGADEAEIKKAYRKLAKELHPDRNKDNPKATEKFAEVTQAYDLLSDRDKRAQYDRGEIDEQGNPRGPFGFGGRGGGGGFHPGGGPGGAGGFDFSDGGADFGDIFEGIFGRSRGAGGAGPRPGGFGGFSTQGGGRPIRGADVSYRLAVPFEDAAALNAQRVTLSSGKTIDVKLPNGVETGTQMRLGGQGDPGPAGNGDAIVTVDIRPHRFFKRDEDDVRLDLPVGIDEAVLGAKVKVPTVDGAVMLSIPPNTSSGKTLRLKGKGFHRKDGSRGDQLVTVMIDVPADDAELKAFVEGWAAKEGRNPRANLGV</sequence>
<dbReference type="Gene3D" id="1.10.287.110">
    <property type="entry name" value="DnaJ domain"/>
    <property type="match status" value="1"/>
</dbReference>
<dbReference type="CDD" id="cd10747">
    <property type="entry name" value="DnaJ_C"/>
    <property type="match status" value="1"/>
</dbReference>
<reference evidence="4 5" key="1">
    <citation type="submission" date="2019-08" db="EMBL/GenBank/DDBJ databases">
        <authorList>
            <person name="Wang G."/>
            <person name="Xu Z."/>
        </authorList>
    </citation>
    <scope>NUCLEOTIDE SEQUENCE [LARGE SCALE GENOMIC DNA]</scope>
    <source>
        <strain evidence="4 5">ZX</strain>
    </source>
</reference>
<dbReference type="PANTHER" id="PTHR43096:SF52">
    <property type="entry name" value="DNAJ HOMOLOG 1, MITOCHONDRIAL-RELATED"/>
    <property type="match status" value="1"/>
</dbReference>
<keyword evidence="1" id="KW-0143">Chaperone</keyword>
<comment type="caution">
    <text evidence="4">The sequence shown here is derived from an EMBL/GenBank/DDBJ whole genome shotgun (WGS) entry which is preliminary data.</text>
</comment>
<feature type="region of interest" description="Disordered" evidence="2">
    <location>
        <begin position="127"/>
        <end position="151"/>
    </location>
</feature>
<dbReference type="EMBL" id="VTOU01000004">
    <property type="protein sequence ID" value="TZG25118.1"/>
    <property type="molecule type" value="Genomic_DNA"/>
</dbReference>
<feature type="region of interest" description="Disordered" evidence="2">
    <location>
        <begin position="70"/>
        <end position="108"/>
    </location>
</feature>
<gene>
    <name evidence="4" type="ORF">FYJ91_17840</name>
</gene>
<dbReference type="Pfam" id="PF01556">
    <property type="entry name" value="DnaJ_C"/>
    <property type="match status" value="1"/>
</dbReference>
<dbReference type="SUPFAM" id="SSF49493">
    <property type="entry name" value="HSP40/DnaJ peptide-binding domain"/>
    <property type="match status" value="2"/>
</dbReference>
<evidence type="ECO:0000256" key="2">
    <source>
        <dbReference type="SAM" id="MobiDB-lite"/>
    </source>
</evidence>
<dbReference type="PRINTS" id="PR00625">
    <property type="entry name" value="JDOMAIN"/>
</dbReference>
<dbReference type="FunFam" id="2.60.260.20:FF:000013">
    <property type="entry name" value="DnaJ subfamily B member 11"/>
    <property type="match status" value="1"/>
</dbReference>
<dbReference type="GO" id="GO:0042026">
    <property type="term" value="P:protein refolding"/>
    <property type="evidence" value="ECO:0007669"/>
    <property type="project" value="TreeGrafter"/>
</dbReference>
<dbReference type="InterPro" id="IPR036869">
    <property type="entry name" value="J_dom_sf"/>
</dbReference>